<gene>
    <name evidence="2" type="ORF">FYJ87_08775</name>
</gene>
<evidence type="ECO:0000313" key="3">
    <source>
        <dbReference type="Proteomes" id="UP000324726"/>
    </source>
</evidence>
<comment type="caution">
    <text evidence="2">The sequence shown here is derived from an EMBL/GenBank/DDBJ whole genome shotgun (WGS) entry which is preliminary data.</text>
</comment>
<reference evidence="2 3" key="1">
    <citation type="submission" date="2019-08" db="EMBL/GenBank/DDBJ databases">
        <title>Draft genome of C. urealyticum strain VH4248.</title>
        <authorList>
            <person name="Navas J."/>
        </authorList>
    </citation>
    <scope>NUCLEOTIDE SEQUENCE [LARGE SCALE GENOMIC DNA]</scope>
    <source>
        <strain evidence="2 3">VH4248</strain>
    </source>
</reference>
<dbReference type="NCBIfam" id="TIGR03930">
    <property type="entry name" value="WXG100_ESAT6"/>
    <property type="match status" value="1"/>
</dbReference>
<dbReference type="OMA" id="HSLMERW"/>
<dbReference type="GeneID" id="60605175"/>
<accession>A0A5D4FJX4</accession>
<dbReference type="InterPro" id="IPR010310">
    <property type="entry name" value="T7SS_ESAT-6-like"/>
</dbReference>
<dbReference type="Proteomes" id="UP000324726">
    <property type="component" value="Unassembled WGS sequence"/>
</dbReference>
<dbReference type="Gene3D" id="1.10.287.1060">
    <property type="entry name" value="ESAT-6-like"/>
    <property type="match status" value="1"/>
</dbReference>
<dbReference type="EMBL" id="VSZI01000002">
    <property type="protein sequence ID" value="TYR16927.1"/>
    <property type="molecule type" value="Genomic_DNA"/>
</dbReference>
<dbReference type="SUPFAM" id="SSF140453">
    <property type="entry name" value="EsxAB dimer-like"/>
    <property type="match status" value="1"/>
</dbReference>
<comment type="similarity">
    <text evidence="1">Belongs to the WXG100 family.</text>
</comment>
<sequence length="94" mass="10356">MSFRTDVATMTGAASNVDQVNASIQGELSRLQGIVAETSGVWRGQAQGAFQNLMERWNTSARELSEALNSISENIRANARSFDDTELENMQAFR</sequence>
<evidence type="ECO:0000313" key="2">
    <source>
        <dbReference type="EMBL" id="TYR16927.1"/>
    </source>
</evidence>
<dbReference type="RefSeq" id="WP_012359626.1">
    <property type="nucleotide sequence ID" value="NZ_CP065982.1"/>
</dbReference>
<proteinExistence type="inferred from homology"/>
<protein>
    <recommendedName>
        <fullName evidence="1">ESAT-6-like protein</fullName>
    </recommendedName>
</protein>
<evidence type="ECO:0000256" key="1">
    <source>
        <dbReference type="RuleBase" id="RU362001"/>
    </source>
</evidence>
<dbReference type="AlphaFoldDB" id="A0A5D4FJX4"/>
<dbReference type="InterPro" id="IPR036689">
    <property type="entry name" value="ESAT-6-like_sf"/>
</dbReference>
<name>A0A5D4FJX4_9CORY</name>
<organism evidence="2 3">
    <name type="scientific">Corynebacterium urealyticum</name>
    <dbReference type="NCBI Taxonomy" id="43771"/>
    <lineage>
        <taxon>Bacteria</taxon>
        <taxon>Bacillati</taxon>
        <taxon>Actinomycetota</taxon>
        <taxon>Actinomycetes</taxon>
        <taxon>Mycobacteriales</taxon>
        <taxon>Corynebacteriaceae</taxon>
        <taxon>Corynebacterium</taxon>
    </lineage>
</organism>
<dbReference type="Pfam" id="PF06013">
    <property type="entry name" value="WXG100"/>
    <property type="match status" value="1"/>
</dbReference>